<comment type="function">
    <text evidence="7">An essential GTPase that binds both GDP and GTP, with rapid nucleotide exchange. Plays a role in 16S rRNA processing and 30S ribosomal subunit biogenesis and possibly also in cell cycle regulation and energy metabolism.</text>
</comment>
<dbReference type="PROSITE" id="PS51713">
    <property type="entry name" value="G_ERA"/>
    <property type="match status" value="1"/>
</dbReference>
<keyword evidence="7" id="KW-0963">Cytoplasm</keyword>
<evidence type="ECO:0000256" key="1">
    <source>
        <dbReference type="ARBA" id="ARBA00007921"/>
    </source>
</evidence>
<dbReference type="PROSITE" id="PS50823">
    <property type="entry name" value="KH_TYPE_2"/>
    <property type="match status" value="1"/>
</dbReference>
<dbReference type="InterPro" id="IPR006073">
    <property type="entry name" value="GTP-bd"/>
</dbReference>
<feature type="binding site" evidence="7">
    <location>
        <begin position="67"/>
        <end position="71"/>
    </location>
    <ligand>
        <name>GTP</name>
        <dbReference type="ChEBI" id="CHEBI:37565"/>
    </ligand>
</feature>
<dbReference type="NCBIfam" id="TIGR00436">
    <property type="entry name" value="era"/>
    <property type="match status" value="1"/>
</dbReference>
<evidence type="ECO:0000256" key="2">
    <source>
        <dbReference type="ARBA" id="ARBA00020484"/>
    </source>
</evidence>
<dbReference type="InterPro" id="IPR005225">
    <property type="entry name" value="Small_GTP-bd"/>
</dbReference>
<evidence type="ECO:0000256" key="4">
    <source>
        <dbReference type="ARBA" id="ARBA00022741"/>
    </source>
</evidence>
<feature type="region of interest" description="G5" evidence="8">
    <location>
        <begin position="158"/>
        <end position="160"/>
    </location>
</feature>
<dbReference type="InterPro" id="IPR004044">
    <property type="entry name" value="KH_dom_type_2"/>
</dbReference>
<comment type="caution">
    <text evidence="12">The sequence shown here is derived from an EMBL/GenBank/DDBJ whole genome shotgun (WGS) entry which is preliminary data.</text>
</comment>
<comment type="subcellular location">
    <subcellularLocation>
        <location evidence="7">Cytoplasm</location>
    </subcellularLocation>
    <subcellularLocation>
        <location evidence="7">Cell membrane</location>
        <topology evidence="7">Peripheral membrane protein</topology>
    </subcellularLocation>
</comment>
<name>A0A953I0E8_9BACT</name>
<reference evidence="12" key="1">
    <citation type="submission" date="2021-06" db="EMBL/GenBank/DDBJ databases">
        <title>44 bacteria genomes isolated from Dapeng, Shenzhen.</title>
        <authorList>
            <person name="Zheng W."/>
            <person name="Yu S."/>
            <person name="Huang Y."/>
        </authorList>
    </citation>
    <scope>NUCLEOTIDE SEQUENCE</scope>
    <source>
        <strain evidence="12">DP5N28-2</strain>
    </source>
</reference>
<evidence type="ECO:0000313" key="12">
    <source>
        <dbReference type="EMBL" id="MBY5960091.1"/>
    </source>
</evidence>
<comment type="similarity">
    <text evidence="1 7 8 9">Belongs to the TRAFAC class TrmE-Era-EngA-EngB-Septin-like GTPase superfamily. Era GTPase family.</text>
</comment>
<dbReference type="InterPro" id="IPR015946">
    <property type="entry name" value="KH_dom-like_a/b"/>
</dbReference>
<dbReference type="Gene3D" id="3.40.50.300">
    <property type="entry name" value="P-loop containing nucleotide triphosphate hydrolases"/>
    <property type="match status" value="1"/>
</dbReference>
<dbReference type="AlphaFoldDB" id="A0A953I0E8"/>
<dbReference type="SUPFAM" id="SSF52540">
    <property type="entry name" value="P-loop containing nucleoside triphosphate hydrolases"/>
    <property type="match status" value="1"/>
</dbReference>
<organism evidence="12 13">
    <name type="scientific">Membranihabitans marinus</name>
    <dbReference type="NCBI Taxonomy" id="1227546"/>
    <lineage>
        <taxon>Bacteria</taxon>
        <taxon>Pseudomonadati</taxon>
        <taxon>Bacteroidota</taxon>
        <taxon>Saprospiria</taxon>
        <taxon>Saprospirales</taxon>
        <taxon>Saprospiraceae</taxon>
        <taxon>Membranihabitans</taxon>
    </lineage>
</organism>
<keyword evidence="7" id="KW-0699">rRNA-binding</keyword>
<feature type="region of interest" description="G2" evidence="8">
    <location>
        <begin position="46"/>
        <end position="50"/>
    </location>
</feature>
<keyword evidence="13" id="KW-1185">Reference proteome</keyword>
<keyword evidence="7" id="KW-0472">Membrane</keyword>
<evidence type="ECO:0000256" key="6">
    <source>
        <dbReference type="ARBA" id="ARBA00023134"/>
    </source>
</evidence>
<dbReference type="GO" id="GO:0070181">
    <property type="term" value="F:small ribosomal subunit rRNA binding"/>
    <property type="evidence" value="ECO:0007669"/>
    <property type="project" value="UniProtKB-UniRule"/>
</dbReference>
<feature type="domain" description="KH type-2" evidence="10">
    <location>
        <begin position="210"/>
        <end position="286"/>
    </location>
</feature>
<feature type="domain" description="Era-type G" evidence="11">
    <location>
        <begin position="12"/>
        <end position="179"/>
    </location>
</feature>
<keyword evidence="4 7" id="KW-0547">Nucleotide-binding</keyword>
<keyword evidence="6 7" id="KW-0342">GTP-binding</keyword>
<feature type="binding site" evidence="7">
    <location>
        <begin position="20"/>
        <end position="27"/>
    </location>
    <ligand>
        <name>GTP</name>
        <dbReference type="ChEBI" id="CHEBI:37565"/>
    </ligand>
</feature>
<evidence type="ECO:0000259" key="11">
    <source>
        <dbReference type="PROSITE" id="PS51713"/>
    </source>
</evidence>
<dbReference type="Gene3D" id="3.30.300.20">
    <property type="match status" value="1"/>
</dbReference>
<dbReference type="GO" id="GO:0003924">
    <property type="term" value="F:GTPase activity"/>
    <property type="evidence" value="ECO:0007669"/>
    <property type="project" value="UniProtKB-UniRule"/>
</dbReference>
<evidence type="ECO:0000313" key="13">
    <source>
        <dbReference type="Proteomes" id="UP000753961"/>
    </source>
</evidence>
<dbReference type="InterPro" id="IPR005662">
    <property type="entry name" value="GTPase_Era-like"/>
</dbReference>
<evidence type="ECO:0000259" key="10">
    <source>
        <dbReference type="PROSITE" id="PS50823"/>
    </source>
</evidence>
<dbReference type="SUPFAM" id="SSF54814">
    <property type="entry name" value="Prokaryotic type KH domain (KH-domain type II)"/>
    <property type="match status" value="1"/>
</dbReference>
<dbReference type="GO" id="GO:0005737">
    <property type="term" value="C:cytoplasm"/>
    <property type="evidence" value="ECO:0007669"/>
    <property type="project" value="UniProtKB-SubCell"/>
</dbReference>
<comment type="subunit">
    <text evidence="7">Monomer.</text>
</comment>
<dbReference type="Pfam" id="PF01926">
    <property type="entry name" value="MMR_HSR1"/>
    <property type="match status" value="1"/>
</dbReference>
<accession>A0A953I0E8</accession>
<protein>
    <recommendedName>
        <fullName evidence="2 7">GTPase Era</fullName>
    </recommendedName>
</protein>
<dbReference type="EMBL" id="JAHVHU010000023">
    <property type="protein sequence ID" value="MBY5960091.1"/>
    <property type="molecule type" value="Genomic_DNA"/>
</dbReference>
<keyword evidence="7" id="KW-1003">Cell membrane</keyword>
<evidence type="ECO:0000256" key="5">
    <source>
        <dbReference type="ARBA" id="ARBA00022884"/>
    </source>
</evidence>
<dbReference type="InterPro" id="IPR030388">
    <property type="entry name" value="G_ERA_dom"/>
</dbReference>
<dbReference type="NCBIfam" id="NF000908">
    <property type="entry name" value="PRK00089.1"/>
    <property type="match status" value="1"/>
</dbReference>
<evidence type="ECO:0000256" key="8">
    <source>
        <dbReference type="PROSITE-ProRule" id="PRU01050"/>
    </source>
</evidence>
<dbReference type="PRINTS" id="PR00326">
    <property type="entry name" value="GTP1OBG"/>
</dbReference>
<dbReference type="GO" id="GO:0000028">
    <property type="term" value="P:ribosomal small subunit assembly"/>
    <property type="evidence" value="ECO:0007669"/>
    <property type="project" value="TreeGrafter"/>
</dbReference>
<dbReference type="Proteomes" id="UP000753961">
    <property type="component" value="Unassembled WGS sequence"/>
</dbReference>
<evidence type="ECO:0000256" key="7">
    <source>
        <dbReference type="HAMAP-Rule" id="MF_00367"/>
    </source>
</evidence>
<dbReference type="GO" id="GO:0005525">
    <property type="term" value="F:GTP binding"/>
    <property type="evidence" value="ECO:0007669"/>
    <property type="project" value="UniProtKB-UniRule"/>
</dbReference>
<dbReference type="InterPro" id="IPR009019">
    <property type="entry name" value="KH_sf_prok-type"/>
</dbReference>
<dbReference type="CDD" id="cd04163">
    <property type="entry name" value="Era"/>
    <property type="match status" value="1"/>
</dbReference>
<keyword evidence="3 7" id="KW-0690">Ribosome biogenesis</keyword>
<evidence type="ECO:0000256" key="3">
    <source>
        <dbReference type="ARBA" id="ARBA00022517"/>
    </source>
</evidence>
<dbReference type="PANTHER" id="PTHR42698:SF2">
    <property type="entry name" value="GTPASE ERA-LIKE, CHLOROPLASTIC"/>
    <property type="match status" value="1"/>
</dbReference>
<gene>
    <name evidence="7 12" type="primary">era</name>
    <name evidence="12" type="ORF">KUV50_18205</name>
</gene>
<dbReference type="CDD" id="cd22534">
    <property type="entry name" value="KH-II_Era"/>
    <property type="match status" value="1"/>
</dbReference>
<proteinExistence type="inferred from homology"/>
<feature type="region of interest" description="G4" evidence="8">
    <location>
        <begin position="129"/>
        <end position="132"/>
    </location>
</feature>
<dbReference type="Pfam" id="PF07650">
    <property type="entry name" value="KH_2"/>
    <property type="match status" value="1"/>
</dbReference>
<keyword evidence="5 7" id="KW-0694">RNA-binding</keyword>
<sequence length="300" mass="34306">MNSLKLNNIAHKSGFVNIIGLPNVGKSTLMNQLLGEKLSIVTHKPQTTRHRILGILSAPEYQIVLSDVPGYVEDMSYEMHRKMNTYIEESFKDGDILLVMINPGDQTELAPEVLKLIDKSKAYKILVVNKIDLHDSDDVKNTAAQWNEKLAFDETRLMAAETGEGVGELLDTLVAHLPEGPAYYPKDQISNKNVRFFISEMIREQIFLQFRQEIPYSAQVDIEGYTDKEDIIHIDAIIYVNRKSQKYIIIGKNGSAIKQLGIASRKNIEEFIGKQVFLKLHVKVREKWRNNEDLLRKFGY</sequence>
<dbReference type="GO" id="GO:0043024">
    <property type="term" value="F:ribosomal small subunit binding"/>
    <property type="evidence" value="ECO:0007669"/>
    <property type="project" value="TreeGrafter"/>
</dbReference>
<feature type="region of interest" description="G1" evidence="8">
    <location>
        <begin position="20"/>
        <end position="27"/>
    </location>
</feature>
<feature type="binding site" evidence="7">
    <location>
        <begin position="129"/>
        <end position="132"/>
    </location>
    <ligand>
        <name>GTP</name>
        <dbReference type="ChEBI" id="CHEBI:37565"/>
    </ligand>
</feature>
<dbReference type="InterPro" id="IPR027417">
    <property type="entry name" value="P-loop_NTPase"/>
</dbReference>
<dbReference type="GO" id="GO:0005886">
    <property type="term" value="C:plasma membrane"/>
    <property type="evidence" value="ECO:0007669"/>
    <property type="project" value="UniProtKB-SubCell"/>
</dbReference>
<dbReference type="FunFam" id="3.30.300.20:FF:000003">
    <property type="entry name" value="GTPase Era"/>
    <property type="match status" value="1"/>
</dbReference>
<dbReference type="PANTHER" id="PTHR42698">
    <property type="entry name" value="GTPASE ERA"/>
    <property type="match status" value="1"/>
</dbReference>
<dbReference type="HAMAP" id="MF_00367">
    <property type="entry name" value="GTPase_Era"/>
    <property type="match status" value="1"/>
</dbReference>
<evidence type="ECO:0000256" key="9">
    <source>
        <dbReference type="RuleBase" id="RU003761"/>
    </source>
</evidence>
<dbReference type="NCBIfam" id="TIGR00231">
    <property type="entry name" value="small_GTP"/>
    <property type="match status" value="1"/>
</dbReference>
<feature type="region of interest" description="G3" evidence="8">
    <location>
        <begin position="67"/>
        <end position="70"/>
    </location>
</feature>